<evidence type="ECO:0000256" key="5">
    <source>
        <dbReference type="ARBA" id="ARBA00033748"/>
    </source>
</evidence>
<dbReference type="RefSeq" id="WP_208812057.1">
    <property type="nucleotide sequence ID" value="NZ_WVUH01000036.1"/>
</dbReference>
<evidence type="ECO:0000256" key="2">
    <source>
        <dbReference type="ARBA" id="ARBA00022643"/>
    </source>
</evidence>
<keyword evidence="3 7" id="KW-0560">Oxidoreductase</keyword>
<dbReference type="GO" id="GO:0004497">
    <property type="term" value="F:monooxygenase activity"/>
    <property type="evidence" value="ECO:0007669"/>
    <property type="project" value="UniProtKB-KW"/>
</dbReference>
<dbReference type="InterPro" id="IPR016215">
    <property type="entry name" value="NTA_MOA"/>
</dbReference>
<dbReference type="EC" id="1.14.-.-" evidence="7"/>
<gene>
    <name evidence="7" type="ORF">GSF22_07040</name>
</gene>
<dbReference type="SUPFAM" id="SSF51679">
    <property type="entry name" value="Bacterial luciferase-like"/>
    <property type="match status" value="1"/>
</dbReference>
<keyword evidence="1" id="KW-0285">Flavoprotein</keyword>
<keyword evidence="8" id="KW-1185">Reference proteome</keyword>
<protein>
    <submittedName>
        <fullName evidence="7">NtaA/DmoA family FMN-dependent monooxygenase</fullName>
        <ecNumber evidence="7">1.14.-.-</ecNumber>
    </submittedName>
</protein>
<dbReference type="Pfam" id="PF00296">
    <property type="entry name" value="Bac_luciferase"/>
    <property type="match status" value="1"/>
</dbReference>
<evidence type="ECO:0000256" key="4">
    <source>
        <dbReference type="ARBA" id="ARBA00023033"/>
    </source>
</evidence>
<sequence>MTRTLRLNASLLGVGHHEVAWRHPGTGPRRTTALGHFVELARTAERGALDSLLLPDLLSVGPDTRHRVPPLFEPLTLLAALATVTEHIGLIATVSTTWHEPFHVARQLASLDHLSAGRAGWNVVASGPDREAANFNREHQPGRPDRYRRAAEFVDVAVQLWDSWEDDALILDARAGVAVDTDRVHEIDHWGADFQVRGPLTTPRPPQGRPLLVQTDPSADGIRSAARYAEVVVTVAHTLAEAQAIHGGLKRQIAAAGRNPDLVSVLAAITPVLGGTEAEARTRAAELATPVVPHQGPNPLATTLGVDLFGLPPGGASPARARVVAGTPEQIADQIELWFTQGAADGFDIVPPYLPDGLTDFVDQVVPILRARGLVRTGYPGRTLRDHYGLPRPANIFTAARTPALVTA</sequence>
<dbReference type="InterPro" id="IPR011251">
    <property type="entry name" value="Luciferase-like_dom"/>
</dbReference>
<evidence type="ECO:0000256" key="1">
    <source>
        <dbReference type="ARBA" id="ARBA00022630"/>
    </source>
</evidence>
<dbReference type="CDD" id="cd01095">
    <property type="entry name" value="Nitrilotriacetate_monoxgenase"/>
    <property type="match status" value="1"/>
</dbReference>
<accession>A0ABS3VMN6</accession>
<feature type="domain" description="Luciferase-like" evidence="6">
    <location>
        <begin position="27"/>
        <end position="342"/>
    </location>
</feature>
<organism evidence="7 8">
    <name type="scientific">Micromonospora echinofusca</name>
    <dbReference type="NCBI Taxonomy" id="47858"/>
    <lineage>
        <taxon>Bacteria</taxon>
        <taxon>Bacillati</taxon>
        <taxon>Actinomycetota</taxon>
        <taxon>Actinomycetes</taxon>
        <taxon>Micromonosporales</taxon>
        <taxon>Micromonosporaceae</taxon>
        <taxon>Micromonospora</taxon>
    </lineage>
</organism>
<evidence type="ECO:0000313" key="7">
    <source>
        <dbReference type="EMBL" id="MBO4205762.1"/>
    </source>
</evidence>
<dbReference type="InterPro" id="IPR036661">
    <property type="entry name" value="Luciferase-like_sf"/>
</dbReference>
<evidence type="ECO:0000313" key="8">
    <source>
        <dbReference type="Proteomes" id="UP000823521"/>
    </source>
</evidence>
<dbReference type="InterPro" id="IPR051260">
    <property type="entry name" value="Diverse_substr_monoxygenases"/>
</dbReference>
<comment type="similarity">
    <text evidence="5">Belongs to the NtaA/SnaA/DszA monooxygenase family.</text>
</comment>
<dbReference type="PIRSF" id="PIRSF000337">
    <property type="entry name" value="NTA_MOA"/>
    <property type="match status" value="1"/>
</dbReference>
<dbReference type="PANTHER" id="PTHR30011:SF16">
    <property type="entry name" value="C2H2 FINGER DOMAIN TRANSCRIPTION FACTOR (EUROFUNG)-RELATED"/>
    <property type="match status" value="1"/>
</dbReference>
<name>A0ABS3VMN6_MICEH</name>
<keyword evidence="2" id="KW-0288">FMN</keyword>
<comment type="caution">
    <text evidence="7">The sequence shown here is derived from an EMBL/GenBank/DDBJ whole genome shotgun (WGS) entry which is preliminary data.</text>
</comment>
<dbReference type="PANTHER" id="PTHR30011">
    <property type="entry name" value="ALKANESULFONATE MONOOXYGENASE-RELATED"/>
    <property type="match status" value="1"/>
</dbReference>
<evidence type="ECO:0000256" key="3">
    <source>
        <dbReference type="ARBA" id="ARBA00023002"/>
    </source>
</evidence>
<proteinExistence type="inferred from homology"/>
<evidence type="ECO:0000259" key="6">
    <source>
        <dbReference type="Pfam" id="PF00296"/>
    </source>
</evidence>
<dbReference type="NCBIfam" id="TIGR03860">
    <property type="entry name" value="FMN_nitrolo"/>
    <property type="match status" value="1"/>
</dbReference>
<reference evidence="7 8" key="1">
    <citation type="submission" date="2019-12" db="EMBL/GenBank/DDBJ databases">
        <title>Whole genome sequencing of endophytic Actinobacterium Micromonospora sp. MPMI6T.</title>
        <authorList>
            <person name="Evv R."/>
            <person name="Podile A.R."/>
        </authorList>
    </citation>
    <scope>NUCLEOTIDE SEQUENCE [LARGE SCALE GENOMIC DNA]</scope>
    <source>
        <strain evidence="7 8">MPMI6</strain>
    </source>
</reference>
<dbReference type="EMBL" id="WVUH01000036">
    <property type="protein sequence ID" value="MBO4205762.1"/>
    <property type="molecule type" value="Genomic_DNA"/>
</dbReference>
<dbReference type="Proteomes" id="UP000823521">
    <property type="component" value="Unassembled WGS sequence"/>
</dbReference>
<keyword evidence="4 7" id="KW-0503">Monooxygenase</keyword>
<dbReference type="Gene3D" id="3.20.20.30">
    <property type="entry name" value="Luciferase-like domain"/>
    <property type="match status" value="1"/>
</dbReference>